<dbReference type="InterPro" id="IPR043502">
    <property type="entry name" value="DNA/RNA_pol_sf"/>
</dbReference>
<evidence type="ECO:0000259" key="8">
    <source>
        <dbReference type="Pfam" id="PF00817"/>
    </source>
</evidence>
<dbReference type="eggNOG" id="COG0389">
    <property type="taxonomic scope" value="Bacteria"/>
</dbReference>
<comment type="cofactor">
    <cofactor evidence="1">
        <name>Mg(2+)</name>
        <dbReference type="ChEBI" id="CHEBI:18420"/>
    </cofactor>
</comment>
<protein>
    <recommendedName>
        <fullName evidence="3">DNA-directed DNA polymerase</fullName>
        <ecNumber evidence="3">2.7.7.7</ecNumber>
    </recommendedName>
</protein>
<evidence type="ECO:0000259" key="9">
    <source>
        <dbReference type="Pfam" id="PF11799"/>
    </source>
</evidence>
<dbReference type="CDD" id="cd03468">
    <property type="entry name" value="PolY_like"/>
    <property type="match status" value="1"/>
</dbReference>
<evidence type="ECO:0000313" key="11">
    <source>
        <dbReference type="Proteomes" id="UP000006180"/>
    </source>
</evidence>
<comment type="function">
    <text evidence="5">Poorly processive, error-prone DNA polymerase involved in untargeted mutagenesis. Copies undamaged DNA at stalled replication forks, which arise in vivo from mismatched or misaligned primer ends. These misaligned primers can be extended by PolIV. Exhibits no 3'-5' exonuclease (proofreading) activity. May be involved in translesional synthesis, in conjunction with the beta clamp from PolIII.</text>
</comment>
<dbReference type="Pfam" id="PF00817">
    <property type="entry name" value="IMS"/>
    <property type="match status" value="1"/>
</dbReference>
<dbReference type="PANTHER" id="PTHR35369:SF2">
    <property type="entry name" value="BLR3025 PROTEIN"/>
    <property type="match status" value="1"/>
</dbReference>
<dbReference type="PATRIC" id="fig|1185652.3.peg.5905"/>
<dbReference type="InterPro" id="IPR001126">
    <property type="entry name" value="UmuC"/>
</dbReference>
<evidence type="ECO:0000256" key="4">
    <source>
        <dbReference type="ARBA" id="ARBA00022763"/>
    </source>
</evidence>
<dbReference type="SUPFAM" id="SSF56672">
    <property type="entry name" value="DNA/RNA polymerases"/>
    <property type="match status" value="1"/>
</dbReference>
<dbReference type="PANTHER" id="PTHR35369">
    <property type="entry name" value="BLR3025 PROTEIN-RELATED"/>
    <property type="match status" value="1"/>
</dbReference>
<dbReference type="InterPro" id="IPR017961">
    <property type="entry name" value="DNA_pol_Y-fam_little_finger"/>
</dbReference>
<dbReference type="HOGENOM" id="CLU_028184_1_1_5"/>
<dbReference type="Pfam" id="PF11799">
    <property type="entry name" value="IMS_C"/>
    <property type="match status" value="1"/>
</dbReference>
<evidence type="ECO:0000256" key="2">
    <source>
        <dbReference type="ARBA" id="ARBA00011245"/>
    </source>
</evidence>
<evidence type="ECO:0000313" key="10">
    <source>
        <dbReference type="EMBL" id="AFL54203.1"/>
    </source>
</evidence>
<dbReference type="STRING" id="1185652.USDA257_c56910"/>
<dbReference type="GO" id="GO:0006281">
    <property type="term" value="P:DNA repair"/>
    <property type="evidence" value="ECO:0007669"/>
    <property type="project" value="InterPro"/>
</dbReference>
<gene>
    <name evidence="10" type="primary">imuB</name>
    <name evidence="10" type="ORF">USDA257_c56910</name>
</gene>
<comment type="catalytic activity">
    <reaction evidence="6">
        <text>DNA(n) + a 2'-deoxyribonucleoside 5'-triphosphate = DNA(n+1) + diphosphate</text>
        <dbReference type="Rhea" id="RHEA:22508"/>
        <dbReference type="Rhea" id="RHEA-COMP:17339"/>
        <dbReference type="Rhea" id="RHEA-COMP:17340"/>
        <dbReference type="ChEBI" id="CHEBI:33019"/>
        <dbReference type="ChEBI" id="CHEBI:61560"/>
        <dbReference type="ChEBI" id="CHEBI:173112"/>
        <dbReference type="EC" id="2.7.7.7"/>
    </reaction>
</comment>
<evidence type="ECO:0000256" key="6">
    <source>
        <dbReference type="ARBA" id="ARBA00049244"/>
    </source>
</evidence>
<reference evidence="10 11" key="1">
    <citation type="journal article" date="2012" name="J. Bacteriol.">
        <title>Complete genome sequence of the broad-host-range strain Sinorhizobium fredii USDA257.</title>
        <authorList>
            <person name="Schuldes J."/>
            <person name="Rodriguez Orbegoso M."/>
            <person name="Schmeisser C."/>
            <person name="Krishnan H.B."/>
            <person name="Daniel R."/>
            <person name="Streit W.R."/>
        </authorList>
    </citation>
    <scope>NUCLEOTIDE SEQUENCE [LARGE SCALE GENOMIC DNA]</scope>
    <source>
        <strain evidence="10 11">USDA 257</strain>
    </source>
</reference>
<proteinExistence type="predicted"/>
<dbReference type="KEGG" id="sfd:USDA257_c56910"/>
<dbReference type="GO" id="GO:0003684">
    <property type="term" value="F:damaged DNA binding"/>
    <property type="evidence" value="ECO:0007669"/>
    <property type="project" value="InterPro"/>
</dbReference>
<feature type="region of interest" description="Disordered" evidence="7">
    <location>
        <begin position="1"/>
        <end position="37"/>
    </location>
</feature>
<evidence type="ECO:0000256" key="5">
    <source>
        <dbReference type="ARBA" id="ARBA00025589"/>
    </source>
</evidence>
<evidence type="ECO:0000256" key="7">
    <source>
        <dbReference type="SAM" id="MobiDB-lite"/>
    </source>
</evidence>
<evidence type="ECO:0000256" key="3">
    <source>
        <dbReference type="ARBA" id="ARBA00012417"/>
    </source>
</evidence>
<dbReference type="Proteomes" id="UP000006180">
    <property type="component" value="Chromosome"/>
</dbReference>
<sequence length="619" mass="67430">MSGPGPAACLSFSSARRARRRRAAPSSGSRSSRRRPANVLSPMVRCFAAASIIPPFTSMSKKAGLTALPAFFWNGTPMTAASTPSTSAGAPLFKPTDSQRILSIHFPHLPADRIARSRWGASWLSRGRPDHPPVAFAAKVDNAMRLVALDTLAECIGLKRGQGAAEARAMCPALDVIAADPAADQAFLEGLADWCDRYTPLVALDGKDGLFLDITGCAHLHGGEKGLVSDVLSRLFSLGVEARATVSSAAGLSWAVARYGSADVIEPGEADRVLAPLPVAALRLPAETAAALERVGLKQIGDLLEAPRAPLARRFGSLLLLKLDQARGEADEPLSPRLPVPSFSAERRLAEPLMDEEYILELARHLAKDVRASLERHGEGGRLFELLLFRVDGRVFRVRAHAAIPLNDADRIAALFRERLQALHDDLDAGYGFEILRLAVLRSERLDPAQQDFSGVPEESQPLAAFIDKVSARFGPDCLMQASLAESHLPERAGGFAAVRDVAAVMGSPASDDKFFAGRPFPENRPLRIFSYPELVEATAEVPDGAPRSFNWRKTQYRVARAEGPERIAAEWWIDGEGHPTRDYFRVEDQQGRRFWLFREGLYGREVAAARWFMHGVFA</sequence>
<organism evidence="10 11">
    <name type="scientific">Sinorhizobium fredii (strain USDA 257)</name>
    <dbReference type="NCBI Taxonomy" id="1185652"/>
    <lineage>
        <taxon>Bacteria</taxon>
        <taxon>Pseudomonadati</taxon>
        <taxon>Pseudomonadota</taxon>
        <taxon>Alphaproteobacteria</taxon>
        <taxon>Hyphomicrobiales</taxon>
        <taxon>Rhizobiaceae</taxon>
        <taxon>Sinorhizobium/Ensifer group</taxon>
        <taxon>Sinorhizobium</taxon>
    </lineage>
</organism>
<dbReference type="EMBL" id="CP003563">
    <property type="protein sequence ID" value="AFL54203.1"/>
    <property type="molecule type" value="Genomic_DNA"/>
</dbReference>
<dbReference type="AlphaFoldDB" id="I3XE97"/>
<comment type="subunit">
    <text evidence="2">Monomer.</text>
</comment>
<evidence type="ECO:0000256" key="1">
    <source>
        <dbReference type="ARBA" id="ARBA00001946"/>
    </source>
</evidence>
<feature type="domain" description="DNA polymerase Y-family little finger" evidence="9">
    <location>
        <begin position="342"/>
        <end position="451"/>
    </location>
</feature>
<keyword evidence="4" id="KW-0227">DNA damage</keyword>
<feature type="domain" description="UmuC" evidence="8">
    <location>
        <begin position="131"/>
        <end position="248"/>
    </location>
</feature>
<dbReference type="InterPro" id="IPR050356">
    <property type="entry name" value="SulA_CellDiv_inhibitor"/>
</dbReference>
<dbReference type="EC" id="2.7.7.7" evidence="3"/>
<name>I3XE97_SINF2</name>
<accession>I3XE97</accession>